<sequence length="154" mass="18198">MEMVAKWVKQTTMVELMPSSMKPLIVDTHFEFCKKVYNFERINGIEEVGGVDLLENFPGKFCTGQEMYWRECNWIDGIKLMGWQKPVQYFWGGDYTGKRELSKFDISYPIYRKCSIEREATLLMMILTTKYSLKMQNEKEAKSMDELTILELVE</sequence>
<dbReference type="Proteomes" id="UP000236291">
    <property type="component" value="Unassembled WGS sequence"/>
</dbReference>
<evidence type="ECO:0000313" key="2">
    <source>
        <dbReference type="Proteomes" id="UP000236291"/>
    </source>
</evidence>
<protein>
    <submittedName>
        <fullName evidence="1">Uncharacterized protein</fullName>
    </submittedName>
</protein>
<organism evidence="1 2">
    <name type="scientific">Trifolium pratense</name>
    <name type="common">Red clover</name>
    <dbReference type="NCBI Taxonomy" id="57577"/>
    <lineage>
        <taxon>Eukaryota</taxon>
        <taxon>Viridiplantae</taxon>
        <taxon>Streptophyta</taxon>
        <taxon>Embryophyta</taxon>
        <taxon>Tracheophyta</taxon>
        <taxon>Spermatophyta</taxon>
        <taxon>Magnoliopsida</taxon>
        <taxon>eudicotyledons</taxon>
        <taxon>Gunneridae</taxon>
        <taxon>Pentapetalae</taxon>
        <taxon>rosids</taxon>
        <taxon>fabids</taxon>
        <taxon>Fabales</taxon>
        <taxon>Fabaceae</taxon>
        <taxon>Papilionoideae</taxon>
        <taxon>50 kb inversion clade</taxon>
        <taxon>NPAAA clade</taxon>
        <taxon>Hologalegina</taxon>
        <taxon>IRL clade</taxon>
        <taxon>Trifolieae</taxon>
        <taxon>Trifolium</taxon>
    </lineage>
</organism>
<reference evidence="1 2" key="2">
    <citation type="journal article" date="2017" name="Front. Plant Sci.">
        <title>Gene Classification and Mining of Molecular Markers Useful in Red Clover (Trifolium pratense) Breeding.</title>
        <authorList>
            <person name="Istvanek J."/>
            <person name="Dluhosova J."/>
            <person name="Dluhos P."/>
            <person name="Patkova L."/>
            <person name="Nedelnik J."/>
            <person name="Repkova J."/>
        </authorList>
    </citation>
    <scope>NUCLEOTIDE SEQUENCE [LARGE SCALE GENOMIC DNA]</scope>
    <source>
        <strain evidence="2">cv. Tatra</strain>
        <tissue evidence="1">Young leaves</tissue>
    </source>
</reference>
<evidence type="ECO:0000313" key="1">
    <source>
        <dbReference type="EMBL" id="PNX72157.1"/>
    </source>
</evidence>
<name>A0A2K3L0T8_TRIPR</name>
<proteinExistence type="predicted"/>
<reference evidence="1 2" key="1">
    <citation type="journal article" date="2014" name="Am. J. Bot.">
        <title>Genome assembly and annotation for red clover (Trifolium pratense; Fabaceae).</title>
        <authorList>
            <person name="Istvanek J."/>
            <person name="Jaros M."/>
            <person name="Krenek A."/>
            <person name="Repkova J."/>
        </authorList>
    </citation>
    <scope>NUCLEOTIDE SEQUENCE [LARGE SCALE GENOMIC DNA]</scope>
    <source>
        <strain evidence="2">cv. Tatra</strain>
        <tissue evidence="1">Young leaves</tissue>
    </source>
</reference>
<dbReference type="AlphaFoldDB" id="A0A2K3L0T8"/>
<comment type="caution">
    <text evidence="1">The sequence shown here is derived from an EMBL/GenBank/DDBJ whole genome shotgun (WGS) entry which is preliminary data.</text>
</comment>
<accession>A0A2K3L0T8</accession>
<feature type="non-terminal residue" evidence="1">
    <location>
        <position position="154"/>
    </location>
</feature>
<gene>
    <name evidence="1" type="ORF">L195_g028046</name>
</gene>
<dbReference type="EMBL" id="ASHM01024279">
    <property type="protein sequence ID" value="PNX72157.1"/>
    <property type="molecule type" value="Genomic_DNA"/>
</dbReference>